<feature type="region of interest" description="Domain I, interacts with DnaA modulators" evidence="8">
    <location>
        <begin position="1"/>
        <end position="91"/>
    </location>
</feature>
<organism evidence="15 16">
    <name type="scientific">candidate division KD3-62 bacterium DG_56</name>
    <dbReference type="NCBI Taxonomy" id="1704032"/>
    <lineage>
        <taxon>Bacteria</taxon>
        <taxon>candidate division KD3-62</taxon>
    </lineage>
</organism>
<dbReference type="InterPro" id="IPR013159">
    <property type="entry name" value="DnaA_C"/>
</dbReference>
<dbReference type="InterPro" id="IPR010921">
    <property type="entry name" value="Trp_repressor/repl_initiator"/>
</dbReference>
<dbReference type="FunFam" id="3.40.50.300:FF:000668">
    <property type="entry name" value="Chromosomal replication initiator protein DnaA"/>
    <property type="match status" value="1"/>
</dbReference>
<dbReference type="NCBIfam" id="TIGR00362">
    <property type="entry name" value="DnaA"/>
    <property type="match status" value="1"/>
</dbReference>
<proteinExistence type="inferred from homology"/>
<dbReference type="SMART" id="SM00382">
    <property type="entry name" value="AAA"/>
    <property type="match status" value="1"/>
</dbReference>
<feature type="region of interest" description="Domain IV, binds dsDNA" evidence="8">
    <location>
        <begin position="329"/>
        <end position="451"/>
    </location>
</feature>
<evidence type="ECO:0000256" key="11">
    <source>
        <dbReference type="RuleBase" id="RU004227"/>
    </source>
</evidence>
<evidence type="ECO:0000259" key="14">
    <source>
        <dbReference type="SMART" id="SM00760"/>
    </source>
</evidence>
<comment type="subunit">
    <text evidence="8">Oligomerizes as a right-handed, spiral filament on DNA at oriC.</text>
</comment>
<dbReference type="InterPro" id="IPR020591">
    <property type="entry name" value="Chromosome_initiator_DnaA-like"/>
</dbReference>
<evidence type="ECO:0000259" key="13">
    <source>
        <dbReference type="SMART" id="SM00382"/>
    </source>
</evidence>
<dbReference type="InterPro" id="IPR013317">
    <property type="entry name" value="DnaA_dom"/>
</dbReference>
<dbReference type="SMART" id="SM00760">
    <property type="entry name" value="Bac_DnaA_C"/>
    <property type="match status" value="1"/>
</dbReference>
<dbReference type="Pfam" id="PF00308">
    <property type="entry name" value="Bac_DnaA"/>
    <property type="match status" value="1"/>
</dbReference>
<evidence type="ECO:0000256" key="7">
    <source>
        <dbReference type="ARBA" id="ARBA00023125"/>
    </source>
</evidence>
<dbReference type="GO" id="GO:0003688">
    <property type="term" value="F:DNA replication origin binding"/>
    <property type="evidence" value="ECO:0007669"/>
    <property type="project" value="UniProtKB-UniRule"/>
</dbReference>
<evidence type="ECO:0000313" key="16">
    <source>
        <dbReference type="Proteomes" id="UP000052020"/>
    </source>
</evidence>
<evidence type="ECO:0000256" key="4">
    <source>
        <dbReference type="ARBA" id="ARBA00022741"/>
    </source>
</evidence>
<dbReference type="InterPro" id="IPR018312">
    <property type="entry name" value="Chromosome_initiator_DnaA_CS"/>
</dbReference>
<name>A0A0S7XQA0_9BACT</name>
<evidence type="ECO:0000256" key="3">
    <source>
        <dbReference type="ARBA" id="ARBA00022705"/>
    </source>
</evidence>
<dbReference type="CDD" id="cd06571">
    <property type="entry name" value="Bac_DnaA_C"/>
    <property type="match status" value="1"/>
</dbReference>
<evidence type="ECO:0000256" key="9">
    <source>
        <dbReference type="NCBIfam" id="TIGR00362"/>
    </source>
</evidence>
<dbReference type="AlphaFoldDB" id="A0A0S7XQA0"/>
<feature type="binding site" evidence="8">
    <location>
        <position position="159"/>
    </location>
    <ligand>
        <name>ATP</name>
        <dbReference type="ChEBI" id="CHEBI:30616"/>
    </ligand>
</feature>
<comment type="domain">
    <text evidence="8">Domain I is involved in oligomerization and binding regulators, domain II is flexibile and of varying length in different bacteria, domain III forms the AAA+ region, while domain IV binds dsDNA.</text>
</comment>
<accession>A0A0S7XQA0</accession>
<keyword evidence="7 8" id="KW-0238">DNA-binding</keyword>
<dbReference type="InterPro" id="IPR024633">
    <property type="entry name" value="DnaA_N_dom"/>
</dbReference>
<evidence type="ECO:0000256" key="5">
    <source>
        <dbReference type="ARBA" id="ARBA00022840"/>
    </source>
</evidence>
<dbReference type="Proteomes" id="UP000052020">
    <property type="component" value="Unassembled WGS sequence"/>
</dbReference>
<dbReference type="GO" id="GO:0005524">
    <property type="term" value="F:ATP binding"/>
    <property type="evidence" value="ECO:0007669"/>
    <property type="project" value="UniProtKB-UniRule"/>
</dbReference>
<dbReference type="PROSITE" id="PS01008">
    <property type="entry name" value="DNAA"/>
    <property type="match status" value="1"/>
</dbReference>
<dbReference type="Pfam" id="PF11638">
    <property type="entry name" value="DnaA_N"/>
    <property type="match status" value="1"/>
</dbReference>
<feature type="binding site" evidence="8">
    <location>
        <position position="160"/>
    </location>
    <ligand>
        <name>ATP</name>
        <dbReference type="ChEBI" id="CHEBI:30616"/>
    </ligand>
</feature>
<sequence length="451" mass="50382">MDILGEGWQRALGEVQSKVSRAAFEGWLKHIKPVSLVDNLLTVAVPSEFARDWLERRARRPLVRALQDAAGRPLKVEFVCTQMQLDLGVDTSAKSQPSQRPRGASDDFGSTPLHPRYTFENFVVGNSNRLAHAAAQAVAKSPGRSYNPLFLYGGVGLGKTHLMQAIGHQVREHSPQQRVAYVSGDTFTYHVVTSIRDDRFSTFRRRYHSIDVWLVDDIQFIASRERTESEFFQAFNALYETGRQIVITSDRPPKELQVMDPRLCSRFEWGLIADIRPPDIETRMAILERKALQEGMTVPKEVIHYIATIAPSNIRVLEGALIKVTAAASLLGREISLALAIEHLRDHAVDPGDHPPSIAAVKKAVADHFHLEVEQLTARTRAHNIVLPRQLAMYLARELLSSSYPEIARQFGGKDHTTVMHACTKIKEKLASDSHLQAVVNELSANLQSGS</sequence>
<dbReference type="InterPro" id="IPR003593">
    <property type="entry name" value="AAA+_ATPase"/>
</dbReference>
<gene>
    <name evidence="8" type="primary">dnaA</name>
    <name evidence="15" type="ORF">AMK68_00945</name>
</gene>
<dbReference type="PANTHER" id="PTHR30050:SF2">
    <property type="entry name" value="CHROMOSOMAL REPLICATION INITIATOR PROTEIN DNAA"/>
    <property type="match status" value="1"/>
</dbReference>
<dbReference type="CDD" id="cd00009">
    <property type="entry name" value="AAA"/>
    <property type="match status" value="1"/>
</dbReference>
<dbReference type="PATRIC" id="fig|1704032.3.peg.1086"/>
<evidence type="ECO:0000256" key="2">
    <source>
        <dbReference type="ARBA" id="ARBA00022490"/>
    </source>
</evidence>
<dbReference type="SUPFAM" id="SSF48295">
    <property type="entry name" value="TrpR-like"/>
    <property type="match status" value="1"/>
</dbReference>
<keyword evidence="2 8" id="KW-0963">Cytoplasm</keyword>
<keyword evidence="4 8" id="KW-0547">Nucleotide-binding</keyword>
<evidence type="ECO:0000256" key="10">
    <source>
        <dbReference type="RuleBase" id="RU000577"/>
    </source>
</evidence>
<evidence type="ECO:0000256" key="12">
    <source>
        <dbReference type="SAM" id="MobiDB-lite"/>
    </source>
</evidence>
<comment type="caution">
    <text evidence="8">Lacks conserved residue(s) required for the propagation of feature annotation.</text>
</comment>
<dbReference type="PRINTS" id="PR00051">
    <property type="entry name" value="DNAA"/>
</dbReference>
<comment type="caution">
    <text evidence="15">The sequence shown here is derived from an EMBL/GenBank/DDBJ whole genome shotgun (WGS) entry which is preliminary data.</text>
</comment>
<dbReference type="SUPFAM" id="SSF52540">
    <property type="entry name" value="P-loop containing nucleoside triphosphate hydrolases"/>
    <property type="match status" value="1"/>
</dbReference>
<dbReference type="PANTHER" id="PTHR30050">
    <property type="entry name" value="CHROMOSOMAL REPLICATION INITIATOR PROTEIN DNAA"/>
    <property type="match status" value="1"/>
</dbReference>
<feature type="domain" description="Chromosomal replication initiator DnaA C-terminal" evidence="14">
    <location>
        <begin position="357"/>
        <end position="426"/>
    </location>
</feature>
<comment type="similarity">
    <text evidence="1 8 11">Belongs to the DnaA family.</text>
</comment>
<dbReference type="Gene3D" id="3.40.50.300">
    <property type="entry name" value="P-loop containing nucleotide triphosphate hydrolases"/>
    <property type="match status" value="1"/>
</dbReference>
<dbReference type="GO" id="GO:0008289">
    <property type="term" value="F:lipid binding"/>
    <property type="evidence" value="ECO:0007669"/>
    <property type="project" value="UniProtKB-KW"/>
</dbReference>
<dbReference type="Gene3D" id="1.10.8.60">
    <property type="match status" value="1"/>
</dbReference>
<keyword evidence="6 8" id="KW-0446">Lipid-binding</keyword>
<reference evidence="15 16" key="1">
    <citation type="journal article" date="2015" name="Microbiome">
        <title>Genomic resolution of linkages in carbon, nitrogen, and sulfur cycling among widespread estuary sediment bacteria.</title>
        <authorList>
            <person name="Baker B.J."/>
            <person name="Lazar C.S."/>
            <person name="Teske A.P."/>
            <person name="Dick G.J."/>
        </authorList>
    </citation>
    <scope>NUCLEOTIDE SEQUENCE [LARGE SCALE GENOMIC DNA]</scope>
    <source>
        <strain evidence="15">DG_56</strain>
    </source>
</reference>
<feature type="domain" description="AAA+ ATPase" evidence="13">
    <location>
        <begin position="145"/>
        <end position="273"/>
    </location>
</feature>
<dbReference type="GO" id="GO:0005886">
    <property type="term" value="C:plasma membrane"/>
    <property type="evidence" value="ECO:0007669"/>
    <property type="project" value="TreeGrafter"/>
</dbReference>
<evidence type="ECO:0000256" key="8">
    <source>
        <dbReference type="HAMAP-Rule" id="MF_00377"/>
    </source>
</evidence>
<evidence type="ECO:0000256" key="6">
    <source>
        <dbReference type="ARBA" id="ARBA00023121"/>
    </source>
</evidence>
<feature type="binding site" evidence="8">
    <location>
        <position position="158"/>
    </location>
    <ligand>
        <name>ATP</name>
        <dbReference type="ChEBI" id="CHEBI:30616"/>
    </ligand>
</feature>
<keyword evidence="5 8" id="KW-0067">ATP-binding</keyword>
<feature type="binding site" evidence="8">
    <location>
        <position position="156"/>
    </location>
    <ligand>
        <name>ATP</name>
        <dbReference type="ChEBI" id="CHEBI:30616"/>
    </ligand>
</feature>
<evidence type="ECO:0000256" key="1">
    <source>
        <dbReference type="ARBA" id="ARBA00006583"/>
    </source>
</evidence>
<dbReference type="InterPro" id="IPR001957">
    <property type="entry name" value="Chromosome_initiator_DnaA"/>
</dbReference>
<dbReference type="HAMAP" id="MF_00377">
    <property type="entry name" value="DnaA_bact"/>
    <property type="match status" value="1"/>
</dbReference>
<dbReference type="GO" id="GO:0006275">
    <property type="term" value="P:regulation of DNA replication"/>
    <property type="evidence" value="ECO:0007669"/>
    <property type="project" value="UniProtKB-UniRule"/>
</dbReference>
<feature type="region of interest" description="Disordered" evidence="12">
    <location>
        <begin position="90"/>
        <end position="111"/>
    </location>
</feature>
<dbReference type="EMBL" id="LIZY01000013">
    <property type="protein sequence ID" value="KPJ64673.1"/>
    <property type="molecule type" value="Genomic_DNA"/>
</dbReference>
<evidence type="ECO:0000313" key="15">
    <source>
        <dbReference type="EMBL" id="KPJ64673.1"/>
    </source>
</evidence>
<dbReference type="GO" id="GO:0005737">
    <property type="term" value="C:cytoplasm"/>
    <property type="evidence" value="ECO:0007669"/>
    <property type="project" value="UniProtKB-SubCell"/>
</dbReference>
<comment type="subcellular location">
    <subcellularLocation>
        <location evidence="8">Cytoplasm</location>
    </subcellularLocation>
</comment>
<dbReference type="Gene3D" id="1.10.1750.10">
    <property type="match status" value="1"/>
</dbReference>
<feature type="region of interest" description="Domain III, AAA+ region" evidence="8">
    <location>
        <begin position="112"/>
        <end position="328"/>
    </location>
</feature>
<dbReference type="InterPro" id="IPR027417">
    <property type="entry name" value="P-loop_NTPase"/>
</dbReference>
<dbReference type="Gene3D" id="3.30.300.180">
    <property type="match status" value="1"/>
</dbReference>
<comment type="function">
    <text evidence="8 10">Plays an essential role in the initiation and regulation of chromosomal replication. ATP-DnaA binds to the origin of replication (oriC) to initiate formation of the DNA replication initiation complex once per cell cycle. Binds the DnaA box (a 9 base pair repeat at the origin) and separates the double-stranded (ds)DNA. Forms a right-handed helical filament on oriC DNA; dsDNA binds to the exterior of the filament while single-stranded (ss)DNA is stabiized in the filament's interior. The ATP-DnaA-oriC complex binds and stabilizes one strand of the AT-rich DNA unwinding element (DUE), permitting loading of DNA polymerase. After initiation quickly degrades to an ADP-DnaA complex that is not apt for DNA replication. Binds acidic phospholipids.</text>
</comment>
<dbReference type="GO" id="GO:0006270">
    <property type="term" value="P:DNA replication initiation"/>
    <property type="evidence" value="ECO:0007669"/>
    <property type="project" value="UniProtKB-UniRule"/>
</dbReference>
<dbReference type="Pfam" id="PF08299">
    <property type="entry name" value="Bac_DnaA_C"/>
    <property type="match status" value="1"/>
</dbReference>
<dbReference type="InterPro" id="IPR038454">
    <property type="entry name" value="DnaA_N_sf"/>
</dbReference>
<protein>
    <recommendedName>
        <fullName evidence="8 9">Chromosomal replication initiator protein DnaA</fullName>
    </recommendedName>
</protein>
<keyword evidence="3 8" id="KW-0235">DNA replication</keyword>